<keyword evidence="2" id="KW-1185">Reference proteome</keyword>
<dbReference type="InterPro" id="IPR037171">
    <property type="entry name" value="NagB/RpiA_transferase-like"/>
</dbReference>
<dbReference type="InterPro" id="IPR004165">
    <property type="entry name" value="CoA_trans_fam_I"/>
</dbReference>
<dbReference type="PANTHER" id="PTHR43293:SF3">
    <property type="entry name" value="CHOLESTEROL RING-CLEAVING HYDROLASE IPDB SUBUNIT"/>
    <property type="match status" value="1"/>
</dbReference>
<protein>
    <submittedName>
        <fullName evidence="1">Glutaconate CoA-transferase subunit B</fullName>
        <ecNumber evidence="1">2.8.3.12</ecNumber>
    </submittedName>
</protein>
<comment type="caution">
    <text evidence="1">The sequence shown here is derived from an EMBL/GenBank/DDBJ whole genome shotgun (WGS) entry which is preliminary data.</text>
</comment>
<accession>A0ABU0BI64</accession>
<proteinExistence type="predicted"/>
<dbReference type="RefSeq" id="WP_307022575.1">
    <property type="nucleotide sequence ID" value="NZ_JAUSUI010000010.1"/>
</dbReference>
<dbReference type="GO" id="GO:0018730">
    <property type="term" value="F:glutaconate CoA-transferase activity"/>
    <property type="evidence" value="ECO:0007669"/>
    <property type="project" value="UniProtKB-EC"/>
</dbReference>
<evidence type="ECO:0000313" key="2">
    <source>
        <dbReference type="Proteomes" id="UP001224682"/>
    </source>
</evidence>
<dbReference type="Gene3D" id="3.40.1080.10">
    <property type="entry name" value="Glutaconate Coenzyme A-transferase"/>
    <property type="match status" value="1"/>
</dbReference>
<reference evidence="1 2" key="1">
    <citation type="submission" date="2023-07" db="EMBL/GenBank/DDBJ databases">
        <title>Genomic Encyclopedia of Type Strains, Phase IV (KMG-IV): sequencing the most valuable type-strain genomes for metagenomic binning, comparative biology and taxonomic classification.</title>
        <authorList>
            <person name="Goeker M."/>
        </authorList>
    </citation>
    <scope>NUCLEOTIDE SEQUENCE [LARGE SCALE GENOMIC DNA]</scope>
    <source>
        <strain evidence="1 2">DSM 2457</strain>
    </source>
</reference>
<dbReference type="EMBL" id="JAUSUI010000010">
    <property type="protein sequence ID" value="MDQ0304973.1"/>
    <property type="molecule type" value="Genomic_DNA"/>
</dbReference>
<name>A0ABU0BI64_9HYPH</name>
<organism evidence="1 2">
    <name type="scientific">Ancylobacter polymorphus</name>
    <dbReference type="NCBI Taxonomy" id="223390"/>
    <lineage>
        <taxon>Bacteria</taxon>
        <taxon>Pseudomonadati</taxon>
        <taxon>Pseudomonadota</taxon>
        <taxon>Alphaproteobacteria</taxon>
        <taxon>Hyphomicrobiales</taxon>
        <taxon>Xanthobacteraceae</taxon>
        <taxon>Ancylobacter</taxon>
    </lineage>
</organism>
<dbReference type="SMART" id="SM00882">
    <property type="entry name" value="CoA_trans"/>
    <property type="match status" value="1"/>
</dbReference>
<dbReference type="EC" id="2.8.3.12" evidence="1"/>
<gene>
    <name evidence="1" type="ORF">J2S75_004023</name>
</gene>
<dbReference type="Proteomes" id="UP001224682">
    <property type="component" value="Unassembled WGS sequence"/>
</dbReference>
<keyword evidence="1" id="KW-0808">Transferase</keyword>
<dbReference type="PANTHER" id="PTHR43293">
    <property type="entry name" value="ACETATE COA-TRANSFERASE YDIF"/>
    <property type="match status" value="1"/>
</dbReference>
<dbReference type="Pfam" id="PF01144">
    <property type="entry name" value="CoA_trans"/>
    <property type="match status" value="1"/>
</dbReference>
<dbReference type="SUPFAM" id="SSF100950">
    <property type="entry name" value="NagB/RpiA/CoA transferase-like"/>
    <property type="match status" value="1"/>
</dbReference>
<evidence type="ECO:0000313" key="1">
    <source>
        <dbReference type="EMBL" id="MDQ0304973.1"/>
    </source>
</evidence>
<sequence length="259" mass="27547">MNSFTPNEMMTIAAARALSNEDVCFVGIGAPSAACNVARLTHAPGITLIYESGTIGTAPDVLPLSIGDGELCETALTTVSVPEMFRYWLQGGRITTGFLGAAQIDRFGNINTTVIGPYDKPKVRLPGGGGAPEIATSSQQIFITMKQSTRGMVEKIDFYTSFGHGDGGDHRARLGIATKGPVLLVTDLAVWRPDPETKEFTVVSLHPGVTRANVQETCGWKVAYAADVEETPPPTELELTTLRDLNERTARAHAAGKGS</sequence>